<evidence type="ECO:0000313" key="2">
    <source>
        <dbReference type="Proteomes" id="UP000199393"/>
    </source>
</evidence>
<reference evidence="2" key="1">
    <citation type="submission" date="2016-06" db="EMBL/GenBank/DDBJ databases">
        <authorList>
            <person name="Varghese N."/>
        </authorList>
    </citation>
    <scope>NUCLEOTIDE SEQUENCE [LARGE SCALE GENOMIC DNA]</scope>
    <source>
        <strain evidence="2">DSM 45344</strain>
    </source>
</reference>
<protein>
    <submittedName>
        <fullName evidence="1">Uncharacterized protein</fullName>
    </submittedName>
</protein>
<dbReference type="EMBL" id="LT598496">
    <property type="protein sequence ID" value="SBV27565.1"/>
    <property type="molecule type" value="Genomic_DNA"/>
</dbReference>
<organism evidence="1 2">
    <name type="scientific">Micromonospora krabiensis</name>
    <dbReference type="NCBI Taxonomy" id="307121"/>
    <lineage>
        <taxon>Bacteria</taxon>
        <taxon>Bacillati</taxon>
        <taxon>Actinomycetota</taxon>
        <taxon>Actinomycetes</taxon>
        <taxon>Micromonosporales</taxon>
        <taxon>Micromonosporaceae</taxon>
        <taxon>Micromonospora</taxon>
    </lineage>
</organism>
<dbReference type="Proteomes" id="UP000199393">
    <property type="component" value="Chromosome I"/>
</dbReference>
<keyword evidence="2" id="KW-1185">Reference proteome</keyword>
<sequence>MKVTVTARGFDGLERSLDDAADEIVPEGRKVVGKGSLNIKRDWQRRWSGLDHAGGLPRTISYDIRTRGDVIDGETGPDLARGGQAPLGGFLENEYGTPWSAPRPAGQPALDAEEPRFVAAVEKLGADLLEGR</sequence>
<dbReference type="STRING" id="307121.GA0070620_3089"/>
<name>A0A1C3N4S5_9ACTN</name>
<gene>
    <name evidence="1" type="ORF">GA0070620_3089</name>
</gene>
<evidence type="ECO:0000313" key="1">
    <source>
        <dbReference type="EMBL" id="SBV27565.1"/>
    </source>
</evidence>
<proteinExistence type="predicted"/>
<dbReference type="AlphaFoldDB" id="A0A1C3N4S5"/>
<accession>A0A1C3N4S5</accession>
<dbReference type="OrthoDB" id="3233584at2"/>
<dbReference type="RefSeq" id="WP_091591449.1">
    <property type="nucleotide sequence ID" value="NZ_JBHRWG010000004.1"/>
</dbReference>